<dbReference type="InterPro" id="IPR012349">
    <property type="entry name" value="Split_barrel_FMN-bd"/>
</dbReference>
<proteinExistence type="predicted"/>
<dbReference type="Gene3D" id="2.30.110.10">
    <property type="entry name" value="Electron Transport, Fmn-binding Protein, Chain A"/>
    <property type="match status" value="1"/>
</dbReference>
<protein>
    <submittedName>
        <fullName evidence="1">Uncharacterized protein</fullName>
    </submittedName>
</protein>
<dbReference type="Proteomes" id="UP001239167">
    <property type="component" value="Unassembled WGS sequence"/>
</dbReference>
<accession>A0ABT9YA15</accession>
<evidence type="ECO:0000313" key="2">
    <source>
        <dbReference type="Proteomes" id="UP001239167"/>
    </source>
</evidence>
<evidence type="ECO:0000313" key="1">
    <source>
        <dbReference type="EMBL" id="MDQ0204682.1"/>
    </source>
</evidence>
<gene>
    <name evidence="1" type="ORF">J2S01_002414</name>
</gene>
<organism evidence="1 2">
    <name type="scientific">Pectinatus haikarae</name>
    <dbReference type="NCBI Taxonomy" id="349096"/>
    <lineage>
        <taxon>Bacteria</taxon>
        <taxon>Bacillati</taxon>
        <taxon>Bacillota</taxon>
        <taxon>Negativicutes</taxon>
        <taxon>Selenomonadales</taxon>
        <taxon>Selenomonadaceae</taxon>
        <taxon>Pectinatus</taxon>
    </lineage>
</organism>
<dbReference type="RefSeq" id="WP_196605174.1">
    <property type="nucleotide sequence ID" value="NZ_CP116940.1"/>
</dbReference>
<sequence>MLLNPKVYELLKKESTIKILSTINENNQIHTVIKDSLQICDDQLLYLEYLESSTTNRNLTFSMWFKNSVTVLILSENKTSYQINVTPVKCIVSGPVFQKFYTETLQKHNDTDLAAIWIFEPDAVVNETLSVRQKEERAQRPYFKHLDRLAL</sequence>
<reference evidence="1 2" key="1">
    <citation type="submission" date="2023-07" db="EMBL/GenBank/DDBJ databases">
        <title>Genomic Encyclopedia of Type Strains, Phase IV (KMG-IV): sequencing the most valuable type-strain genomes for metagenomic binning, comparative biology and taxonomic classification.</title>
        <authorList>
            <person name="Goeker M."/>
        </authorList>
    </citation>
    <scope>NUCLEOTIDE SEQUENCE [LARGE SCALE GENOMIC DNA]</scope>
    <source>
        <strain evidence="1 2">DSM 16980</strain>
    </source>
</reference>
<keyword evidence="2" id="KW-1185">Reference proteome</keyword>
<comment type="caution">
    <text evidence="1">The sequence shown here is derived from an EMBL/GenBank/DDBJ whole genome shotgun (WGS) entry which is preliminary data.</text>
</comment>
<name>A0ABT9YA15_9FIRM</name>
<dbReference type="EMBL" id="JAUSUE010000019">
    <property type="protein sequence ID" value="MDQ0204682.1"/>
    <property type="molecule type" value="Genomic_DNA"/>
</dbReference>